<evidence type="ECO:0000313" key="4">
    <source>
        <dbReference type="Proteomes" id="UP001500449"/>
    </source>
</evidence>
<accession>A0ABN2NR63</accession>
<organism evidence="3 4">
    <name type="scientific">Pseudonocardia ailaonensis</name>
    <dbReference type="NCBI Taxonomy" id="367279"/>
    <lineage>
        <taxon>Bacteria</taxon>
        <taxon>Bacillati</taxon>
        <taxon>Actinomycetota</taxon>
        <taxon>Actinomycetes</taxon>
        <taxon>Pseudonocardiales</taxon>
        <taxon>Pseudonocardiaceae</taxon>
        <taxon>Pseudonocardia</taxon>
    </lineage>
</organism>
<dbReference type="EMBL" id="BAAAQK010000028">
    <property type="protein sequence ID" value="GAA1876675.1"/>
    <property type="molecule type" value="Genomic_DNA"/>
</dbReference>
<evidence type="ECO:0000313" key="3">
    <source>
        <dbReference type="EMBL" id="GAA1876675.1"/>
    </source>
</evidence>
<dbReference type="Proteomes" id="UP001500449">
    <property type="component" value="Unassembled WGS sequence"/>
</dbReference>
<feature type="region of interest" description="Disordered" evidence="1">
    <location>
        <begin position="1"/>
        <end position="26"/>
    </location>
</feature>
<dbReference type="Pfam" id="PF26136">
    <property type="entry name" value="SCO6045_C"/>
    <property type="match status" value="1"/>
</dbReference>
<evidence type="ECO:0000259" key="2">
    <source>
        <dbReference type="Pfam" id="PF26136"/>
    </source>
</evidence>
<feature type="domain" description="SCO6045-like C-terminal" evidence="2">
    <location>
        <begin position="32"/>
        <end position="115"/>
    </location>
</feature>
<proteinExistence type="predicted"/>
<evidence type="ECO:0000256" key="1">
    <source>
        <dbReference type="SAM" id="MobiDB-lite"/>
    </source>
</evidence>
<reference evidence="3 4" key="1">
    <citation type="journal article" date="2019" name="Int. J. Syst. Evol. Microbiol.">
        <title>The Global Catalogue of Microorganisms (GCM) 10K type strain sequencing project: providing services to taxonomists for standard genome sequencing and annotation.</title>
        <authorList>
            <consortium name="The Broad Institute Genomics Platform"/>
            <consortium name="The Broad Institute Genome Sequencing Center for Infectious Disease"/>
            <person name="Wu L."/>
            <person name="Ma J."/>
        </authorList>
    </citation>
    <scope>NUCLEOTIDE SEQUENCE [LARGE SCALE GENOMIC DNA]</scope>
    <source>
        <strain evidence="3 4">JCM 16009</strain>
    </source>
</reference>
<protein>
    <recommendedName>
        <fullName evidence="2">SCO6045-like C-terminal domain-containing protein</fullName>
    </recommendedName>
</protein>
<gene>
    <name evidence="3" type="ORF">GCM10009836_67550</name>
</gene>
<comment type="caution">
    <text evidence="3">The sequence shown here is derived from an EMBL/GenBank/DDBJ whole genome shotgun (WGS) entry which is preliminary data.</text>
</comment>
<dbReference type="RefSeq" id="WP_344426711.1">
    <property type="nucleotide sequence ID" value="NZ_BAAAQK010000028.1"/>
</dbReference>
<dbReference type="InterPro" id="IPR058711">
    <property type="entry name" value="SCO6045-like_C"/>
</dbReference>
<keyword evidence="4" id="KW-1185">Reference proteome</keyword>
<sequence length="158" mass="16710">MTDPTPRVGASGDSPPFSGAGRPKHTAATNLAARQAALVDSLLGAGPDPEGLDPARLAATRSALLRKRAGEAARHWPLLASALGRDWVPFASEVLAGRPVAGGLRDGWDVARAARDRLGEGALRELAEREQALRYDGASAPRPRLRTRLASALRRRGR</sequence>
<name>A0ABN2NR63_9PSEU</name>